<dbReference type="OrthoDB" id="7460492at2759"/>
<feature type="domain" description="Tc1-like transposase DDE" evidence="2">
    <location>
        <begin position="120"/>
        <end position="260"/>
    </location>
</feature>
<gene>
    <name evidence="3" type="ORF">EVAR_35708_1</name>
</gene>
<evidence type="ECO:0000256" key="1">
    <source>
        <dbReference type="SAM" id="MobiDB-lite"/>
    </source>
</evidence>
<name>A0A4C1VH38_EUMVA</name>
<protein>
    <recommendedName>
        <fullName evidence="2">Tc1-like transposase DDE domain-containing protein</fullName>
    </recommendedName>
</protein>
<dbReference type="GO" id="GO:0003676">
    <property type="term" value="F:nucleic acid binding"/>
    <property type="evidence" value="ECO:0007669"/>
    <property type="project" value="InterPro"/>
</dbReference>
<sequence length="341" mass="38867">MLKHTKKTVLGSQARELVRLQDYFEREQQNNGPLLPLNRIVERVAEALDIGRNTVSRITREKIGQEGMSESCLLDETWLNANHTVGKSWTDDTAQSCTKVPESKGERLIICHAGTASGFVRNCLLAFKSKKTTEYHEMNYEKFKDWFIGLLNNLKEPMTIIMDNAPYHSVQVNKPPNQSNRKSELVKWLSENGVTEDITMLKTELIALVRRHKPPTPTYALDEMAKEKGHQVLRPPPYHCQYNAIELIWVQIKGHAARNNTSPPFTANSMLALLQEAINNVQPEDWSKVVNKTERDIMSDWDRDIHIDNIMESSLIISVTDSDDEFSDNSDVSDSAMSLDE</sequence>
<dbReference type="InterPro" id="IPR036397">
    <property type="entry name" value="RNaseH_sf"/>
</dbReference>
<accession>A0A4C1VH38</accession>
<evidence type="ECO:0000313" key="4">
    <source>
        <dbReference type="Proteomes" id="UP000299102"/>
    </source>
</evidence>
<dbReference type="Pfam" id="PF13358">
    <property type="entry name" value="DDE_3"/>
    <property type="match status" value="1"/>
</dbReference>
<evidence type="ECO:0000313" key="3">
    <source>
        <dbReference type="EMBL" id="GBP37274.1"/>
    </source>
</evidence>
<reference evidence="3 4" key="1">
    <citation type="journal article" date="2019" name="Commun. Biol.">
        <title>The bagworm genome reveals a unique fibroin gene that provides high tensile strength.</title>
        <authorList>
            <person name="Kono N."/>
            <person name="Nakamura H."/>
            <person name="Ohtoshi R."/>
            <person name="Tomita M."/>
            <person name="Numata K."/>
            <person name="Arakawa K."/>
        </authorList>
    </citation>
    <scope>NUCLEOTIDE SEQUENCE [LARGE SCALE GENOMIC DNA]</scope>
</reference>
<dbReference type="Gene3D" id="3.30.420.10">
    <property type="entry name" value="Ribonuclease H-like superfamily/Ribonuclease H"/>
    <property type="match status" value="1"/>
</dbReference>
<dbReference type="Proteomes" id="UP000299102">
    <property type="component" value="Unassembled WGS sequence"/>
</dbReference>
<dbReference type="InterPro" id="IPR038717">
    <property type="entry name" value="Tc1-like_DDE_dom"/>
</dbReference>
<feature type="region of interest" description="Disordered" evidence="1">
    <location>
        <begin position="322"/>
        <end position="341"/>
    </location>
</feature>
<proteinExistence type="predicted"/>
<dbReference type="PANTHER" id="PTHR33939:SF1">
    <property type="entry name" value="DUF4371 DOMAIN-CONTAINING PROTEIN"/>
    <property type="match status" value="1"/>
</dbReference>
<dbReference type="PANTHER" id="PTHR33939">
    <property type="entry name" value="PROTEIN CBG22215"/>
    <property type="match status" value="1"/>
</dbReference>
<organism evidence="3 4">
    <name type="scientific">Eumeta variegata</name>
    <name type="common">Bagworm moth</name>
    <name type="synonym">Eumeta japonica</name>
    <dbReference type="NCBI Taxonomy" id="151549"/>
    <lineage>
        <taxon>Eukaryota</taxon>
        <taxon>Metazoa</taxon>
        <taxon>Ecdysozoa</taxon>
        <taxon>Arthropoda</taxon>
        <taxon>Hexapoda</taxon>
        <taxon>Insecta</taxon>
        <taxon>Pterygota</taxon>
        <taxon>Neoptera</taxon>
        <taxon>Endopterygota</taxon>
        <taxon>Lepidoptera</taxon>
        <taxon>Glossata</taxon>
        <taxon>Ditrysia</taxon>
        <taxon>Tineoidea</taxon>
        <taxon>Psychidae</taxon>
        <taxon>Oiketicinae</taxon>
        <taxon>Eumeta</taxon>
    </lineage>
</organism>
<keyword evidence="4" id="KW-1185">Reference proteome</keyword>
<dbReference type="AlphaFoldDB" id="A0A4C1VH38"/>
<dbReference type="EMBL" id="BGZK01000331">
    <property type="protein sequence ID" value="GBP37274.1"/>
    <property type="molecule type" value="Genomic_DNA"/>
</dbReference>
<comment type="caution">
    <text evidence="3">The sequence shown here is derived from an EMBL/GenBank/DDBJ whole genome shotgun (WGS) entry which is preliminary data.</text>
</comment>
<evidence type="ECO:0000259" key="2">
    <source>
        <dbReference type="Pfam" id="PF13358"/>
    </source>
</evidence>
<feature type="compositionally biased region" description="Polar residues" evidence="1">
    <location>
        <begin position="329"/>
        <end position="341"/>
    </location>
</feature>